<feature type="compositionally biased region" description="Basic and acidic residues" evidence="1">
    <location>
        <begin position="1"/>
        <end position="19"/>
    </location>
</feature>
<reference evidence="2" key="1">
    <citation type="journal article" date="2023" name="PLoS Negl. Trop. Dis.">
        <title>A genome sequence for Biomphalaria pfeifferi, the major vector snail for the human-infecting parasite Schistosoma mansoni.</title>
        <authorList>
            <person name="Bu L."/>
            <person name="Lu L."/>
            <person name="Laidemitt M.R."/>
            <person name="Zhang S.M."/>
            <person name="Mutuku M."/>
            <person name="Mkoji G."/>
            <person name="Steinauer M."/>
            <person name="Loker E.S."/>
        </authorList>
    </citation>
    <scope>NUCLEOTIDE SEQUENCE</scope>
    <source>
        <strain evidence="2">KasaAsao</strain>
    </source>
</reference>
<reference evidence="2" key="2">
    <citation type="submission" date="2023-04" db="EMBL/GenBank/DDBJ databases">
        <authorList>
            <person name="Bu L."/>
            <person name="Lu L."/>
            <person name="Laidemitt M.R."/>
            <person name="Zhang S.M."/>
            <person name="Mutuku M."/>
            <person name="Mkoji G."/>
            <person name="Steinauer M."/>
            <person name="Loker E.S."/>
        </authorList>
    </citation>
    <scope>NUCLEOTIDE SEQUENCE</scope>
    <source>
        <strain evidence="2">KasaAsao</strain>
        <tissue evidence="2">Whole Snail</tissue>
    </source>
</reference>
<gene>
    <name evidence="2" type="ORF">Bpfe_007927</name>
</gene>
<name>A0AAD8BZ34_BIOPF</name>
<evidence type="ECO:0000313" key="2">
    <source>
        <dbReference type="EMBL" id="KAK0062722.1"/>
    </source>
</evidence>
<comment type="caution">
    <text evidence="2">The sequence shown here is derived from an EMBL/GenBank/DDBJ whole genome shotgun (WGS) entry which is preliminary data.</text>
</comment>
<accession>A0AAD8BZ34</accession>
<dbReference type="EMBL" id="JASAOG010000024">
    <property type="protein sequence ID" value="KAK0062722.1"/>
    <property type="molecule type" value="Genomic_DNA"/>
</dbReference>
<sequence length="97" mass="11017">MFEHYHETNNEDIKAEVEHFPSSATITEEEEEETSSTSIPEIDVSLPASNHIDIDVSLPASNLFDTRKVITLDDIALQKVKDTKVFTDTLYPCRLHL</sequence>
<feature type="region of interest" description="Disordered" evidence="1">
    <location>
        <begin position="1"/>
        <end position="40"/>
    </location>
</feature>
<evidence type="ECO:0000313" key="3">
    <source>
        <dbReference type="Proteomes" id="UP001233172"/>
    </source>
</evidence>
<dbReference type="Proteomes" id="UP001233172">
    <property type="component" value="Unassembled WGS sequence"/>
</dbReference>
<evidence type="ECO:0000256" key="1">
    <source>
        <dbReference type="SAM" id="MobiDB-lite"/>
    </source>
</evidence>
<organism evidence="2 3">
    <name type="scientific">Biomphalaria pfeifferi</name>
    <name type="common">Bloodfluke planorb</name>
    <name type="synonym">Freshwater snail</name>
    <dbReference type="NCBI Taxonomy" id="112525"/>
    <lineage>
        <taxon>Eukaryota</taxon>
        <taxon>Metazoa</taxon>
        <taxon>Spiralia</taxon>
        <taxon>Lophotrochozoa</taxon>
        <taxon>Mollusca</taxon>
        <taxon>Gastropoda</taxon>
        <taxon>Heterobranchia</taxon>
        <taxon>Euthyneura</taxon>
        <taxon>Panpulmonata</taxon>
        <taxon>Hygrophila</taxon>
        <taxon>Lymnaeoidea</taxon>
        <taxon>Planorbidae</taxon>
        <taxon>Biomphalaria</taxon>
    </lineage>
</organism>
<proteinExistence type="predicted"/>
<keyword evidence="3" id="KW-1185">Reference proteome</keyword>
<dbReference type="AlphaFoldDB" id="A0AAD8BZ34"/>
<protein>
    <submittedName>
        <fullName evidence="2">Uncharacterized protein</fullName>
    </submittedName>
</protein>